<evidence type="ECO:0000313" key="4">
    <source>
        <dbReference type="Proteomes" id="UP000011087"/>
    </source>
</evidence>
<sequence>MQNSGKQQEMATAVAANSRFDMSSIKDEEKLELDRADEGKFEGSSRKPECEGIDATKSGRSGSIVGLSEVGKVGLIDETEADVDQSTTLQGGGDEEKPKKAPARPMIRRANTLHVDSPSAAITSAPAPECFRGICAVMGMCICNMKDRAQPTIASSKLCQNSFRKLAVEAQEAPPPEVEKPVRPDVIKEKDGDKLVDGTKEEEGGEKEEEGSGSEEKGAEEKAGETTQNSSVGGGAEESVNLVGSTVKGFF</sequence>
<dbReference type="AlphaFoldDB" id="L1ICQ7"/>
<keyword evidence="4" id="KW-1185">Reference proteome</keyword>
<feature type="region of interest" description="Disordered" evidence="1">
    <location>
        <begin position="169"/>
        <end position="251"/>
    </location>
</feature>
<proteinExistence type="predicted"/>
<dbReference type="EMBL" id="JH993122">
    <property type="protein sequence ID" value="EKX34018.1"/>
    <property type="molecule type" value="Genomic_DNA"/>
</dbReference>
<gene>
    <name evidence="2" type="ORF">GUITHDRAFT_155877</name>
</gene>
<dbReference type="PaxDb" id="55529-EKX34018"/>
<evidence type="ECO:0000313" key="2">
    <source>
        <dbReference type="EMBL" id="EKX34018.1"/>
    </source>
</evidence>
<feature type="compositionally biased region" description="Basic and acidic residues" evidence="1">
    <location>
        <begin position="24"/>
        <end position="50"/>
    </location>
</feature>
<dbReference type="KEGG" id="gtt:GUITHDRAFT_155877"/>
<protein>
    <submittedName>
        <fullName evidence="2 3">Uncharacterized protein</fullName>
    </submittedName>
</protein>
<dbReference type="RefSeq" id="XP_005820998.1">
    <property type="nucleotide sequence ID" value="XM_005820941.1"/>
</dbReference>
<dbReference type="GeneID" id="17290738"/>
<reference evidence="2 4" key="1">
    <citation type="journal article" date="2012" name="Nature">
        <title>Algal genomes reveal evolutionary mosaicism and the fate of nucleomorphs.</title>
        <authorList>
            <consortium name="DOE Joint Genome Institute"/>
            <person name="Curtis B.A."/>
            <person name="Tanifuji G."/>
            <person name="Burki F."/>
            <person name="Gruber A."/>
            <person name="Irimia M."/>
            <person name="Maruyama S."/>
            <person name="Arias M.C."/>
            <person name="Ball S.G."/>
            <person name="Gile G.H."/>
            <person name="Hirakawa Y."/>
            <person name="Hopkins J.F."/>
            <person name="Kuo A."/>
            <person name="Rensing S.A."/>
            <person name="Schmutz J."/>
            <person name="Symeonidi A."/>
            <person name="Elias M."/>
            <person name="Eveleigh R.J."/>
            <person name="Herman E.K."/>
            <person name="Klute M.J."/>
            <person name="Nakayama T."/>
            <person name="Obornik M."/>
            <person name="Reyes-Prieto A."/>
            <person name="Armbrust E.V."/>
            <person name="Aves S.J."/>
            <person name="Beiko R.G."/>
            <person name="Coutinho P."/>
            <person name="Dacks J.B."/>
            <person name="Durnford D.G."/>
            <person name="Fast N.M."/>
            <person name="Green B.R."/>
            <person name="Grisdale C.J."/>
            <person name="Hempel F."/>
            <person name="Henrissat B."/>
            <person name="Hoppner M.P."/>
            <person name="Ishida K."/>
            <person name="Kim E."/>
            <person name="Koreny L."/>
            <person name="Kroth P.G."/>
            <person name="Liu Y."/>
            <person name="Malik S.B."/>
            <person name="Maier U.G."/>
            <person name="McRose D."/>
            <person name="Mock T."/>
            <person name="Neilson J.A."/>
            <person name="Onodera N.T."/>
            <person name="Poole A.M."/>
            <person name="Pritham E.J."/>
            <person name="Richards T.A."/>
            <person name="Rocap G."/>
            <person name="Roy S.W."/>
            <person name="Sarai C."/>
            <person name="Schaack S."/>
            <person name="Shirato S."/>
            <person name="Slamovits C.H."/>
            <person name="Spencer D.F."/>
            <person name="Suzuki S."/>
            <person name="Worden A.Z."/>
            <person name="Zauner S."/>
            <person name="Barry K."/>
            <person name="Bell C."/>
            <person name="Bharti A.K."/>
            <person name="Crow J.A."/>
            <person name="Grimwood J."/>
            <person name="Kramer R."/>
            <person name="Lindquist E."/>
            <person name="Lucas S."/>
            <person name="Salamov A."/>
            <person name="McFadden G.I."/>
            <person name="Lane C.E."/>
            <person name="Keeling P.J."/>
            <person name="Gray M.W."/>
            <person name="Grigoriev I.V."/>
            <person name="Archibald J.M."/>
        </authorList>
    </citation>
    <scope>NUCLEOTIDE SEQUENCE</scope>
    <source>
        <strain evidence="2 4">CCMP2712</strain>
    </source>
</reference>
<feature type="compositionally biased region" description="Polar residues" evidence="1">
    <location>
        <begin position="1"/>
        <end position="10"/>
    </location>
</feature>
<evidence type="ECO:0000256" key="1">
    <source>
        <dbReference type="SAM" id="MobiDB-lite"/>
    </source>
</evidence>
<dbReference type="HOGENOM" id="CLU_1108807_0_0_1"/>
<accession>L1ICQ7</accession>
<feature type="region of interest" description="Disordered" evidence="1">
    <location>
        <begin position="78"/>
        <end position="103"/>
    </location>
</feature>
<feature type="compositionally biased region" description="Acidic residues" evidence="1">
    <location>
        <begin position="203"/>
        <end position="213"/>
    </location>
</feature>
<dbReference type="Proteomes" id="UP000011087">
    <property type="component" value="Unassembled WGS sequence"/>
</dbReference>
<feature type="region of interest" description="Disordered" evidence="1">
    <location>
        <begin position="1"/>
        <end position="58"/>
    </location>
</feature>
<reference evidence="3" key="3">
    <citation type="submission" date="2015-06" db="UniProtKB">
        <authorList>
            <consortium name="EnsemblProtists"/>
        </authorList>
    </citation>
    <scope>IDENTIFICATION</scope>
</reference>
<feature type="compositionally biased region" description="Basic and acidic residues" evidence="1">
    <location>
        <begin position="214"/>
        <end position="224"/>
    </location>
</feature>
<feature type="compositionally biased region" description="Basic and acidic residues" evidence="1">
    <location>
        <begin position="177"/>
        <end position="202"/>
    </location>
</feature>
<name>L1ICQ7_GUITC</name>
<dbReference type="EnsemblProtists" id="EKX34018">
    <property type="protein sequence ID" value="EKX34018"/>
    <property type="gene ID" value="GUITHDRAFT_155877"/>
</dbReference>
<reference evidence="4" key="2">
    <citation type="submission" date="2012-11" db="EMBL/GenBank/DDBJ databases">
        <authorList>
            <person name="Kuo A."/>
            <person name="Curtis B.A."/>
            <person name="Tanifuji G."/>
            <person name="Burki F."/>
            <person name="Gruber A."/>
            <person name="Irimia M."/>
            <person name="Maruyama S."/>
            <person name="Arias M.C."/>
            <person name="Ball S.G."/>
            <person name="Gile G.H."/>
            <person name="Hirakawa Y."/>
            <person name="Hopkins J.F."/>
            <person name="Rensing S.A."/>
            <person name="Schmutz J."/>
            <person name="Symeonidi A."/>
            <person name="Elias M."/>
            <person name="Eveleigh R.J."/>
            <person name="Herman E.K."/>
            <person name="Klute M.J."/>
            <person name="Nakayama T."/>
            <person name="Obornik M."/>
            <person name="Reyes-Prieto A."/>
            <person name="Armbrust E.V."/>
            <person name="Aves S.J."/>
            <person name="Beiko R.G."/>
            <person name="Coutinho P."/>
            <person name="Dacks J.B."/>
            <person name="Durnford D.G."/>
            <person name="Fast N.M."/>
            <person name="Green B.R."/>
            <person name="Grisdale C."/>
            <person name="Hempe F."/>
            <person name="Henrissat B."/>
            <person name="Hoppner M.P."/>
            <person name="Ishida K.-I."/>
            <person name="Kim E."/>
            <person name="Koreny L."/>
            <person name="Kroth P.G."/>
            <person name="Liu Y."/>
            <person name="Malik S.-B."/>
            <person name="Maier U.G."/>
            <person name="McRose D."/>
            <person name="Mock T."/>
            <person name="Neilson J.A."/>
            <person name="Onodera N.T."/>
            <person name="Poole A.M."/>
            <person name="Pritham E.J."/>
            <person name="Richards T.A."/>
            <person name="Rocap G."/>
            <person name="Roy S.W."/>
            <person name="Sarai C."/>
            <person name="Schaack S."/>
            <person name="Shirato S."/>
            <person name="Slamovits C.H."/>
            <person name="Spencer D.F."/>
            <person name="Suzuki S."/>
            <person name="Worden A.Z."/>
            <person name="Zauner S."/>
            <person name="Barry K."/>
            <person name="Bell C."/>
            <person name="Bharti A.K."/>
            <person name="Crow J.A."/>
            <person name="Grimwood J."/>
            <person name="Kramer R."/>
            <person name="Lindquist E."/>
            <person name="Lucas S."/>
            <person name="Salamov A."/>
            <person name="McFadden G.I."/>
            <person name="Lane C.E."/>
            <person name="Keeling P.J."/>
            <person name="Gray M.W."/>
            <person name="Grigoriev I.V."/>
            <person name="Archibald J.M."/>
        </authorList>
    </citation>
    <scope>NUCLEOTIDE SEQUENCE</scope>
    <source>
        <strain evidence="4">CCMP2712</strain>
    </source>
</reference>
<evidence type="ECO:0000313" key="3">
    <source>
        <dbReference type="EnsemblProtists" id="EKX34018"/>
    </source>
</evidence>
<organism evidence="2">
    <name type="scientific">Guillardia theta (strain CCMP2712)</name>
    <name type="common">Cryptophyte</name>
    <dbReference type="NCBI Taxonomy" id="905079"/>
    <lineage>
        <taxon>Eukaryota</taxon>
        <taxon>Cryptophyceae</taxon>
        <taxon>Pyrenomonadales</taxon>
        <taxon>Geminigeraceae</taxon>
        <taxon>Guillardia</taxon>
    </lineage>
</organism>